<dbReference type="EMBL" id="JAPNQM010000001">
    <property type="protein sequence ID" value="MDL0115912.1"/>
    <property type="molecule type" value="Genomic_DNA"/>
</dbReference>
<dbReference type="EMBL" id="CP022046">
    <property type="protein sequence ID" value="ASE34471.1"/>
    <property type="molecule type" value="Genomic_DNA"/>
</dbReference>
<organism evidence="3 5">
    <name type="scientific">Mammaliicoccus sciuri</name>
    <name type="common">Staphylococcus sciuri</name>
    <dbReference type="NCBI Taxonomy" id="1296"/>
    <lineage>
        <taxon>Bacteria</taxon>
        <taxon>Bacillati</taxon>
        <taxon>Bacillota</taxon>
        <taxon>Bacilli</taxon>
        <taxon>Bacillales</taxon>
        <taxon>Staphylococcaceae</taxon>
        <taxon>Mammaliicoccus</taxon>
    </lineage>
</organism>
<dbReference type="InterPro" id="IPR014961">
    <property type="entry name" value="DUF1829"/>
</dbReference>
<evidence type="ECO:0000259" key="2">
    <source>
        <dbReference type="Pfam" id="PF08862"/>
    </source>
</evidence>
<name>A0A8E2LTE1_MAMSC</name>
<dbReference type="RefSeq" id="WP_084754799.1">
    <property type="nucleotide sequence ID" value="NZ_CAJVGN010000001.1"/>
</dbReference>
<evidence type="ECO:0000313" key="4">
    <source>
        <dbReference type="EMBL" id="MDL0115912.1"/>
    </source>
</evidence>
<feature type="domain" description="DUF1829" evidence="2">
    <location>
        <begin position="158"/>
        <end position="248"/>
    </location>
</feature>
<dbReference type="KEGG" id="sscu:CEP64_07715"/>
<proteinExistence type="predicted"/>
<reference evidence="4" key="4">
    <citation type="journal article" date="2023" name="Vet. Microbiol.">
        <title>Emergence of livestock-associated Mammaliicoccus sciuri ST71 co-harbouring mecA and mecC genes in Brazil.</title>
        <authorList>
            <person name="de Moura G.S."/>
            <person name="de Carvalho E."/>
            <person name="Ramos Sanchez E.M."/>
            <person name="Sellera F.P."/>
            <person name="Marques M.F.S."/>
            <person name="Heinemann M.B."/>
            <person name="De Vliegher S."/>
            <person name="Souza F.N."/>
            <person name="Mota R.A."/>
        </authorList>
    </citation>
    <scope>NUCLEOTIDE SEQUENCE</scope>
    <source>
        <strain evidence="4">BR656</strain>
    </source>
</reference>
<protein>
    <submittedName>
        <fullName evidence="3">DUF1828 domain-containing protein</fullName>
    </submittedName>
</protein>
<dbReference type="Pfam" id="PF08862">
    <property type="entry name" value="DUF1829"/>
    <property type="match status" value="1"/>
</dbReference>
<dbReference type="Pfam" id="PF08861">
    <property type="entry name" value="DUF1828"/>
    <property type="match status" value="1"/>
</dbReference>
<reference evidence="3" key="2">
    <citation type="submission" date="2017-12" db="EMBL/GenBank/DDBJ databases">
        <title>FDA dAtabase for Regulatory Grade micrObial Sequences (FDA-ARGOS): Supporting development and validation of Infectious Disease Dx tests.</title>
        <authorList>
            <person name="Campos J."/>
            <person name="Goldberg B."/>
            <person name="Tallon L."/>
            <person name="Sadzewicz L."/>
            <person name="Sengamalay N."/>
            <person name="Ott S."/>
            <person name="Godinez A."/>
            <person name="Nagaraj S."/>
            <person name="Vavikolanu K."/>
            <person name="Vyas G."/>
            <person name="Nadendla S."/>
            <person name="Aluvathingal J."/>
            <person name="Geyer C."/>
            <person name="Nandy P."/>
            <person name="Hobson J."/>
            <person name="Sichtig H."/>
        </authorList>
    </citation>
    <scope>NUCLEOTIDE SEQUENCE</scope>
    <source>
        <strain evidence="3">FDAARGOS_285</strain>
    </source>
</reference>
<reference evidence="5" key="1">
    <citation type="submission" date="2017-06" db="EMBL/GenBank/DDBJ databases">
        <title>FDA dAtabase for Regulatory Grade micrObial Sequences (FDA-ARGOS): Supporting development and validation of Infectious Disease Dx tests.</title>
        <authorList>
            <person name="Goldberg B."/>
            <person name="Campos J."/>
            <person name="Tallon L."/>
            <person name="Sadzewicz L."/>
            <person name="Sengamalay N."/>
            <person name="Ott S."/>
            <person name="Godinez A."/>
            <person name="Nagaraj S."/>
            <person name="Vavikolanu K."/>
            <person name="Nadendla S."/>
            <person name="George J."/>
            <person name="Geyer C."/>
            <person name="Sichtig H."/>
        </authorList>
    </citation>
    <scope>NUCLEOTIDE SEQUENCE [LARGE SCALE GENOMIC DNA]</scope>
    <source>
        <strain evidence="5">FDAARGOS_285</strain>
    </source>
</reference>
<evidence type="ECO:0000313" key="3">
    <source>
        <dbReference type="EMBL" id="ASE34471.1"/>
    </source>
</evidence>
<evidence type="ECO:0000313" key="6">
    <source>
        <dbReference type="Proteomes" id="UP001176210"/>
    </source>
</evidence>
<keyword evidence="6" id="KW-1185">Reference proteome</keyword>
<dbReference type="InterPro" id="IPR014960">
    <property type="entry name" value="DUF1828"/>
</dbReference>
<accession>A0A8E2LTE1</accession>
<sequence>MEIIEQKMQTYFEWLQQNYKYKKLETSTEITTPFKNHLNDYIRIYADLLPDNHIRLSDDGQTFNELDMLDIDLTKTRKRLIHSILNQFNLSLKDDEIITNVDSDSFPQSKHNLIQGILKIYDLTLTTKSNVSNLFYEEVFDFFYNEEITGSAKVAIPGETGIKYSIDFIIPGTKLKSEKLVNFSNNLDYNRITSDLFAYRDVKNNRPNRNNLNSQMLIIANDLENTISKKAQQVADYEGIQILKWSNKDEILNTLK</sequence>
<dbReference type="AlphaFoldDB" id="A0A8E2LTE1"/>
<dbReference type="Proteomes" id="UP001176210">
    <property type="component" value="Unassembled WGS sequence"/>
</dbReference>
<evidence type="ECO:0000313" key="5">
    <source>
        <dbReference type="Proteomes" id="UP000197058"/>
    </source>
</evidence>
<gene>
    <name evidence="3" type="ORF">CEP64_07715</name>
    <name evidence="4" type="ORF">OWO77_02900</name>
</gene>
<feature type="domain" description="DUF1828" evidence="1">
    <location>
        <begin position="32"/>
        <end position="120"/>
    </location>
</feature>
<evidence type="ECO:0000259" key="1">
    <source>
        <dbReference type="Pfam" id="PF08861"/>
    </source>
</evidence>
<dbReference type="Proteomes" id="UP000197058">
    <property type="component" value="Chromosome"/>
</dbReference>
<reference evidence="4" key="3">
    <citation type="submission" date="2022-09" db="EMBL/GenBank/DDBJ databases">
        <authorList>
            <person name="De Moura G.S."/>
            <person name="Carvalho E."/>
            <person name="Ramos Sanchez E.M."/>
            <person name="Sellera F.P."/>
            <person name="Marques M.F.S."/>
            <person name="Heinemann M.B."/>
            <person name="De Vliegher S."/>
            <person name="Souza F.N."/>
            <person name="Mota R.A."/>
        </authorList>
    </citation>
    <scope>NUCLEOTIDE SEQUENCE</scope>
    <source>
        <strain evidence="4">BR656</strain>
    </source>
</reference>